<protein>
    <submittedName>
        <fullName evidence="1">Uncharacterized protein</fullName>
    </submittedName>
</protein>
<gene>
    <name evidence="1" type="ORF">HDIA_3354</name>
</gene>
<name>A0A2C9DBA4_9HYPH</name>
<reference evidence="2" key="1">
    <citation type="submission" date="2017-09" db="EMBL/GenBank/DDBJ databases">
        <title>Genome sequence of Nannocystis excedens DSM 71.</title>
        <authorList>
            <person name="Blom J."/>
        </authorList>
    </citation>
    <scope>NUCLEOTIDE SEQUENCE [LARGE SCALE GENOMIC DNA]</scope>
    <source>
        <strain evidence="2">type strain: E19</strain>
    </source>
</reference>
<organism evidence="1 2">
    <name type="scientific">Hartmannibacter diazotrophicus</name>
    <dbReference type="NCBI Taxonomy" id="1482074"/>
    <lineage>
        <taxon>Bacteria</taxon>
        <taxon>Pseudomonadati</taxon>
        <taxon>Pseudomonadota</taxon>
        <taxon>Alphaproteobacteria</taxon>
        <taxon>Hyphomicrobiales</taxon>
        <taxon>Pleomorphomonadaceae</taxon>
        <taxon>Hartmannibacter</taxon>
    </lineage>
</organism>
<proteinExistence type="predicted"/>
<dbReference type="Proteomes" id="UP000223606">
    <property type="component" value="Chromosome 1"/>
</dbReference>
<dbReference type="AlphaFoldDB" id="A0A2C9DBA4"/>
<evidence type="ECO:0000313" key="1">
    <source>
        <dbReference type="EMBL" id="SON56895.1"/>
    </source>
</evidence>
<dbReference type="RefSeq" id="WP_099557224.1">
    <property type="nucleotide sequence ID" value="NZ_LT960614.1"/>
</dbReference>
<dbReference type="EMBL" id="LT960614">
    <property type="protein sequence ID" value="SON56895.1"/>
    <property type="molecule type" value="Genomic_DNA"/>
</dbReference>
<dbReference type="KEGG" id="hdi:HDIA_3354"/>
<sequence>MTSTAFEADYELIADIEAGLIANVANTERTVRRFEERIGASVRAPVDHAALWRHARRRPGDPVDFAAMRMIRTDPAARTALARMMAAQSIACSQMAFAAADSGATARQIGDYGFSLEADPDSGLTALVIALNDAARVPHVLRAETGEQSLVLPLPEPQDGLIEMYFAHDNPDQADIIGILAEPTALIALE</sequence>
<accession>A0A2C9DBA4</accession>
<keyword evidence="2" id="KW-1185">Reference proteome</keyword>
<evidence type="ECO:0000313" key="2">
    <source>
        <dbReference type="Proteomes" id="UP000223606"/>
    </source>
</evidence>
<dbReference type="OrthoDB" id="7993567at2"/>